<gene>
    <name evidence="2" type="ORF">ABS861_01750</name>
</gene>
<dbReference type="AlphaFoldDB" id="A0AAU7YN01"/>
<keyword evidence="1" id="KW-0472">Membrane</keyword>
<sequence>MGKQIQVNLSKKNSEKVLSGAKWMANLSENYFASLNNNSIKPASSIRKLIEAFLLVPIIISSAITLACTYFFLNAVSIQKYDCSFE</sequence>
<organism evidence="2">
    <name type="scientific">Wolbachia endosymbiont of Oeneis ivallda</name>
    <dbReference type="NCBI Taxonomy" id="3171168"/>
    <lineage>
        <taxon>Bacteria</taxon>
        <taxon>Pseudomonadati</taxon>
        <taxon>Pseudomonadota</taxon>
        <taxon>Alphaproteobacteria</taxon>
        <taxon>Rickettsiales</taxon>
        <taxon>Anaplasmataceae</taxon>
        <taxon>Wolbachieae</taxon>
        <taxon>Wolbachia</taxon>
    </lineage>
</organism>
<proteinExistence type="predicted"/>
<reference evidence="2" key="1">
    <citation type="submission" date="2024-06" db="EMBL/GenBank/DDBJ databases">
        <title>Genome assembly of the Oeneis chryxus ivallda.</title>
        <authorList>
            <person name="MacDonald Z."/>
            <person name="Shaffer H.B."/>
            <person name="Gillespie T."/>
            <person name="Marimuthu M.P.A."/>
            <person name="Nguyen O."/>
            <person name="Fairbairn C.W."/>
            <person name="Seligmann W.E."/>
            <person name="Escalona M."/>
            <person name="Miller C."/>
            <person name="Toffelmier E."/>
        </authorList>
    </citation>
    <scope>NUCLEOTIDE SEQUENCE</scope>
    <source>
        <strain evidence="2">CCGP_102_HBS-TG_Oc004</strain>
    </source>
</reference>
<keyword evidence="1" id="KW-0812">Transmembrane</keyword>
<accession>A0AAU7YN01</accession>
<feature type="transmembrane region" description="Helical" evidence="1">
    <location>
        <begin position="49"/>
        <end position="73"/>
    </location>
</feature>
<evidence type="ECO:0000256" key="1">
    <source>
        <dbReference type="SAM" id="Phobius"/>
    </source>
</evidence>
<dbReference type="EMBL" id="CP158587">
    <property type="protein sequence ID" value="XCA34156.1"/>
    <property type="molecule type" value="Genomic_DNA"/>
</dbReference>
<keyword evidence="1" id="KW-1133">Transmembrane helix</keyword>
<protein>
    <submittedName>
        <fullName evidence="2">Uncharacterized protein</fullName>
    </submittedName>
</protein>
<name>A0AAU7YN01_9RICK</name>
<evidence type="ECO:0000313" key="2">
    <source>
        <dbReference type="EMBL" id="XCA34156.1"/>
    </source>
</evidence>